<dbReference type="FunFam" id="3.10.20.370:FF:000001">
    <property type="entry name" value="Retrovirus-related Pol polyprotein from transposon 17.6-like protein"/>
    <property type="match status" value="1"/>
</dbReference>
<dbReference type="InterPro" id="IPR041577">
    <property type="entry name" value="RT_RNaseH_2"/>
</dbReference>
<dbReference type="FunFam" id="3.30.70.270:FF:000020">
    <property type="entry name" value="Transposon Tf2-6 polyprotein-like Protein"/>
    <property type="match status" value="1"/>
</dbReference>
<evidence type="ECO:0000313" key="2">
    <source>
        <dbReference type="EMBL" id="RDY00500.1"/>
    </source>
</evidence>
<organism evidence="2 3">
    <name type="scientific">Mucuna pruriens</name>
    <name type="common">Velvet bean</name>
    <name type="synonym">Dolichos pruriens</name>
    <dbReference type="NCBI Taxonomy" id="157652"/>
    <lineage>
        <taxon>Eukaryota</taxon>
        <taxon>Viridiplantae</taxon>
        <taxon>Streptophyta</taxon>
        <taxon>Embryophyta</taxon>
        <taxon>Tracheophyta</taxon>
        <taxon>Spermatophyta</taxon>
        <taxon>Magnoliopsida</taxon>
        <taxon>eudicotyledons</taxon>
        <taxon>Gunneridae</taxon>
        <taxon>Pentapetalae</taxon>
        <taxon>rosids</taxon>
        <taxon>fabids</taxon>
        <taxon>Fabales</taxon>
        <taxon>Fabaceae</taxon>
        <taxon>Papilionoideae</taxon>
        <taxon>50 kb inversion clade</taxon>
        <taxon>NPAAA clade</taxon>
        <taxon>indigoferoid/millettioid clade</taxon>
        <taxon>Phaseoleae</taxon>
        <taxon>Mucuna</taxon>
    </lineage>
</organism>
<dbReference type="SUPFAM" id="SSF56672">
    <property type="entry name" value="DNA/RNA polymerases"/>
    <property type="match status" value="1"/>
</dbReference>
<proteinExistence type="predicted"/>
<comment type="caution">
    <text evidence="2">The sequence shown here is derived from an EMBL/GenBank/DDBJ whole genome shotgun (WGS) entry which is preliminary data.</text>
</comment>
<evidence type="ECO:0000259" key="1">
    <source>
        <dbReference type="Pfam" id="PF17919"/>
    </source>
</evidence>
<dbReference type="InterPro" id="IPR043502">
    <property type="entry name" value="DNA/RNA_pol_sf"/>
</dbReference>
<feature type="domain" description="Reverse transcriptase/retrotransposon-derived protein RNase H-like" evidence="1">
    <location>
        <begin position="114"/>
        <end position="209"/>
    </location>
</feature>
<name>A0A371HCJ5_MUCPR</name>
<dbReference type="AlphaFoldDB" id="A0A371HCJ5"/>
<evidence type="ECO:0000313" key="3">
    <source>
        <dbReference type="Proteomes" id="UP000257109"/>
    </source>
</evidence>
<reference evidence="2" key="1">
    <citation type="submission" date="2018-05" db="EMBL/GenBank/DDBJ databases">
        <title>Draft genome of Mucuna pruriens seed.</title>
        <authorList>
            <person name="Nnadi N.E."/>
            <person name="Vos R."/>
            <person name="Hasami M.H."/>
            <person name="Devisetty U.K."/>
            <person name="Aguiy J.C."/>
        </authorList>
    </citation>
    <scope>NUCLEOTIDE SEQUENCE [LARGE SCALE GENOMIC DNA]</scope>
    <source>
        <strain evidence="2">JCA_2017</strain>
    </source>
</reference>
<dbReference type="InterPro" id="IPR043128">
    <property type="entry name" value="Rev_trsase/Diguanyl_cyclase"/>
</dbReference>
<dbReference type="PANTHER" id="PTHR34072">
    <property type="entry name" value="ENZYMATIC POLYPROTEIN-RELATED"/>
    <property type="match status" value="1"/>
</dbReference>
<sequence length="330" mass="38100">MEVFMDDFTVYAKSFDACFENLSQVLCRCMEANLVLNFEKCYFMVIEGIVLGHLVSSRRIEVDTIAYLPNLAFVQEVHLFLGHVGFYRHFIKNFSKIALPLSKLLQKDVDFVFDQPCMEASQELKKRITSTLILQELNWEYPFKLMCDASNFVLGAVLGQRVGKQPHVITYASRTMDSTQINYTTTEKELLAIVFALDKFRSYLLSSKIIEFHLEVRDKKGAENVVADHLTRLRRGINPLPIRDEFPDEHILQLEKVTPWYANIYNFLVASTFPQGASRAYKEKLKVVSNTTYGIILIFGDFVMTNRSSTFFIQHLEAAIMDRVEQPRKS</sequence>
<keyword evidence="3" id="KW-1185">Reference proteome</keyword>
<dbReference type="PANTHER" id="PTHR34072:SF57">
    <property type="entry name" value="RNA-DIRECTED DNA POLYMERASE"/>
    <property type="match status" value="1"/>
</dbReference>
<feature type="non-terminal residue" evidence="2">
    <location>
        <position position="1"/>
    </location>
</feature>
<gene>
    <name evidence="2" type="primary">pol</name>
    <name evidence="2" type="ORF">CR513_16310</name>
</gene>
<dbReference type="CDD" id="cd09274">
    <property type="entry name" value="RNase_HI_RT_Ty3"/>
    <property type="match status" value="1"/>
</dbReference>
<dbReference type="Pfam" id="PF17919">
    <property type="entry name" value="RT_RNaseH_2"/>
    <property type="match status" value="1"/>
</dbReference>
<dbReference type="Gene3D" id="3.30.70.270">
    <property type="match status" value="2"/>
</dbReference>
<dbReference type="Proteomes" id="UP000257109">
    <property type="component" value="Unassembled WGS sequence"/>
</dbReference>
<accession>A0A371HCJ5</accession>
<dbReference type="OrthoDB" id="532959at2759"/>
<dbReference type="EMBL" id="QJKJ01002977">
    <property type="protein sequence ID" value="RDY00500.1"/>
    <property type="molecule type" value="Genomic_DNA"/>
</dbReference>
<protein>
    <submittedName>
        <fullName evidence="2">Retrovirus-related Pol polyprotein from transposon 17.6</fullName>
    </submittedName>
</protein>